<dbReference type="GO" id="GO:0004674">
    <property type="term" value="F:protein serine/threonine kinase activity"/>
    <property type="evidence" value="ECO:0007669"/>
    <property type="project" value="UniProtKB-KW"/>
</dbReference>
<reference evidence="8 9" key="1">
    <citation type="journal article" date="2023" name="G3 (Bethesda)">
        <title>A high-quality reference genome for the fission yeast Schizosaccharomyces osmophilus.</title>
        <authorList>
            <person name="Jia G.S."/>
            <person name="Zhang W.C."/>
            <person name="Liang Y."/>
            <person name="Liu X.H."/>
            <person name="Rhind N."/>
            <person name="Pidoux A."/>
            <person name="Brysch-Herzberg M."/>
            <person name="Du L.L."/>
        </authorList>
    </citation>
    <scope>NUCLEOTIDE SEQUENCE [LARGE SCALE GENOMIC DNA]</scope>
    <source>
        <strain evidence="8 9">CBS 15793</strain>
    </source>
</reference>
<proteinExistence type="predicted"/>
<dbReference type="SMART" id="SM00220">
    <property type="entry name" value="S_TKc"/>
    <property type="match status" value="1"/>
</dbReference>
<evidence type="ECO:0000313" key="9">
    <source>
        <dbReference type="Proteomes" id="UP001212411"/>
    </source>
</evidence>
<dbReference type="GO" id="GO:0005524">
    <property type="term" value="F:ATP binding"/>
    <property type="evidence" value="ECO:0007669"/>
    <property type="project" value="UniProtKB-KW"/>
</dbReference>
<dbReference type="AlphaFoldDB" id="A0AAE9W5Z2"/>
<evidence type="ECO:0000259" key="7">
    <source>
        <dbReference type="PROSITE" id="PS50011"/>
    </source>
</evidence>
<protein>
    <submittedName>
        <fullName evidence="8">Serine/threonine protein kinase Ksp1</fullName>
    </submittedName>
</protein>
<evidence type="ECO:0000256" key="3">
    <source>
        <dbReference type="ARBA" id="ARBA00022741"/>
    </source>
</evidence>
<feature type="domain" description="Protein kinase" evidence="7">
    <location>
        <begin position="9"/>
        <end position="280"/>
    </location>
</feature>
<dbReference type="PROSITE" id="PS50011">
    <property type="entry name" value="PROTEIN_KINASE_DOM"/>
    <property type="match status" value="1"/>
</dbReference>
<dbReference type="Pfam" id="PF00069">
    <property type="entry name" value="Pkinase"/>
    <property type="match status" value="1"/>
</dbReference>
<dbReference type="CDD" id="cd13993">
    <property type="entry name" value="STKc_Pat1_like"/>
    <property type="match status" value="1"/>
</dbReference>
<sequence length="471" mass="53527">MKILQKKGYKVERPLNKGSYGTVVLAHRLFRTTRYKDSKYAIKCIKKPSPIFLDEVNILRELSRYRHRNIIHFVESFEDHVYYYVVLEYCPFGDLYECILNDDFPNAKNQPEMIKDIFLQVVDGVSHMHSLGIYHRDLKPENFLLSLSDDGNDLVVKISDFGLACRDTTSHEYGTGSDRYMAPEQFEEVDDMGYSPRAADIWAIGICLLNLIFARNPFAYPNERDPIFADYVLDPMTLFDVFPTLSQDTYEVLRACLCVTPEKRSLEKTREAVIAVNNWTTDGEELETIVNEDEDFCPSNFLFDENIIRCTQSDREPLRTPSLLTPAATMQRGLLPSKLQPLSDLDENVSVVSSPQSPISPAAVNTSDRSYDSGLGESLKNMHISKPTPMPVNTKRSPYSCSAPAIVFPNSIKGNKDHLKFGRSWCDMDEEEEDNLSIGSHDDFGAADEINAKDFGLADDWNVLSQWNDNA</sequence>
<dbReference type="PANTHER" id="PTHR24345">
    <property type="entry name" value="SERINE/THREONINE-PROTEIN KINASE PLK"/>
    <property type="match status" value="1"/>
</dbReference>
<keyword evidence="9" id="KW-1185">Reference proteome</keyword>
<evidence type="ECO:0000256" key="4">
    <source>
        <dbReference type="ARBA" id="ARBA00022777"/>
    </source>
</evidence>
<organism evidence="8 9">
    <name type="scientific">Schizosaccharomyces osmophilus</name>
    <dbReference type="NCBI Taxonomy" id="2545709"/>
    <lineage>
        <taxon>Eukaryota</taxon>
        <taxon>Fungi</taxon>
        <taxon>Dikarya</taxon>
        <taxon>Ascomycota</taxon>
        <taxon>Taphrinomycotina</taxon>
        <taxon>Schizosaccharomycetes</taxon>
        <taxon>Schizosaccharomycetales</taxon>
        <taxon>Schizosaccharomycetaceae</taxon>
        <taxon>Schizosaccharomyces</taxon>
    </lineage>
</organism>
<dbReference type="FunFam" id="1.10.510.10:FF:000693">
    <property type="entry name" value="Serine/threonine protein kinase, putative"/>
    <property type="match status" value="1"/>
</dbReference>
<dbReference type="SUPFAM" id="SSF56112">
    <property type="entry name" value="Protein kinase-like (PK-like)"/>
    <property type="match status" value="1"/>
</dbReference>
<dbReference type="Proteomes" id="UP001212411">
    <property type="component" value="Chromosome 1"/>
</dbReference>
<dbReference type="GO" id="GO:0005634">
    <property type="term" value="C:nucleus"/>
    <property type="evidence" value="ECO:0007669"/>
    <property type="project" value="TreeGrafter"/>
</dbReference>
<evidence type="ECO:0000256" key="6">
    <source>
        <dbReference type="SAM" id="MobiDB-lite"/>
    </source>
</evidence>
<dbReference type="KEGG" id="som:SOMG_01641"/>
<dbReference type="PANTHER" id="PTHR24345:SF91">
    <property type="entry name" value="SERINE_THREONINE-PROTEIN KINASE PLK4"/>
    <property type="match status" value="1"/>
</dbReference>
<name>A0AAE9W5Z2_9SCHI</name>
<keyword evidence="5" id="KW-0067">ATP-binding</keyword>
<dbReference type="RefSeq" id="XP_056035005.1">
    <property type="nucleotide sequence ID" value="XM_056180434.1"/>
</dbReference>
<accession>A0AAE9W5Z2</accession>
<dbReference type="InterPro" id="IPR008271">
    <property type="entry name" value="Ser/Thr_kinase_AS"/>
</dbReference>
<evidence type="ECO:0000256" key="1">
    <source>
        <dbReference type="ARBA" id="ARBA00022527"/>
    </source>
</evidence>
<dbReference type="GeneID" id="80875123"/>
<evidence type="ECO:0000313" key="8">
    <source>
        <dbReference type="EMBL" id="WBW70762.1"/>
    </source>
</evidence>
<evidence type="ECO:0000256" key="5">
    <source>
        <dbReference type="ARBA" id="ARBA00022840"/>
    </source>
</evidence>
<dbReference type="PROSITE" id="PS00108">
    <property type="entry name" value="PROTEIN_KINASE_ST"/>
    <property type="match status" value="1"/>
</dbReference>
<feature type="region of interest" description="Disordered" evidence="6">
    <location>
        <begin position="351"/>
        <end position="370"/>
    </location>
</feature>
<feature type="compositionally biased region" description="Low complexity" evidence="6">
    <location>
        <begin position="351"/>
        <end position="361"/>
    </location>
</feature>
<dbReference type="InterPro" id="IPR011009">
    <property type="entry name" value="Kinase-like_dom_sf"/>
</dbReference>
<keyword evidence="4 8" id="KW-0418">Kinase</keyword>
<dbReference type="EMBL" id="CP115611">
    <property type="protein sequence ID" value="WBW70762.1"/>
    <property type="molecule type" value="Genomic_DNA"/>
</dbReference>
<keyword evidence="3" id="KW-0547">Nucleotide-binding</keyword>
<evidence type="ECO:0000256" key="2">
    <source>
        <dbReference type="ARBA" id="ARBA00022679"/>
    </source>
</evidence>
<dbReference type="InterPro" id="IPR000719">
    <property type="entry name" value="Prot_kinase_dom"/>
</dbReference>
<keyword evidence="2" id="KW-0808">Transferase</keyword>
<dbReference type="Gene3D" id="1.10.510.10">
    <property type="entry name" value="Transferase(Phosphotransferase) domain 1"/>
    <property type="match status" value="1"/>
</dbReference>
<gene>
    <name evidence="8" type="primary">ksp1</name>
    <name evidence="8" type="ORF">SOMG_01641</name>
</gene>
<keyword evidence="1 8" id="KW-0723">Serine/threonine-protein kinase</keyword>